<sequence length="52" mass="6112">MSPTRSLFLSLLKLFKEVHAPDRLANPFLIPEVIQGIGCQRRAMELKWLKYR</sequence>
<keyword evidence="2" id="KW-1185">Reference proteome</keyword>
<dbReference type="EMBL" id="MNCJ02000317">
    <property type="protein sequence ID" value="KAF5819449.1"/>
    <property type="molecule type" value="Genomic_DNA"/>
</dbReference>
<organism evidence="1 2">
    <name type="scientific">Helianthus annuus</name>
    <name type="common">Common sunflower</name>
    <dbReference type="NCBI Taxonomy" id="4232"/>
    <lineage>
        <taxon>Eukaryota</taxon>
        <taxon>Viridiplantae</taxon>
        <taxon>Streptophyta</taxon>
        <taxon>Embryophyta</taxon>
        <taxon>Tracheophyta</taxon>
        <taxon>Spermatophyta</taxon>
        <taxon>Magnoliopsida</taxon>
        <taxon>eudicotyledons</taxon>
        <taxon>Gunneridae</taxon>
        <taxon>Pentapetalae</taxon>
        <taxon>asterids</taxon>
        <taxon>campanulids</taxon>
        <taxon>Asterales</taxon>
        <taxon>Asteraceae</taxon>
        <taxon>Asteroideae</taxon>
        <taxon>Heliantheae alliance</taxon>
        <taxon>Heliantheae</taxon>
        <taxon>Helianthus</taxon>
    </lineage>
</organism>
<accession>A0A9K3JQB9</accession>
<dbReference type="Gramene" id="mRNA:HanXRQr2_Chr02g0077721">
    <property type="protein sequence ID" value="mRNA:HanXRQr2_Chr02g0077721"/>
    <property type="gene ID" value="HanXRQr2_Chr02g0077721"/>
</dbReference>
<gene>
    <name evidence="1" type="ORF">HanXRQr2_Chr02g0077721</name>
</gene>
<comment type="caution">
    <text evidence="1">The sequence shown here is derived from an EMBL/GenBank/DDBJ whole genome shotgun (WGS) entry which is preliminary data.</text>
</comment>
<evidence type="ECO:0000313" key="1">
    <source>
        <dbReference type="EMBL" id="KAF5819449.1"/>
    </source>
</evidence>
<reference evidence="1" key="1">
    <citation type="journal article" date="2017" name="Nature">
        <title>The sunflower genome provides insights into oil metabolism, flowering and Asterid evolution.</title>
        <authorList>
            <person name="Badouin H."/>
            <person name="Gouzy J."/>
            <person name="Grassa C.J."/>
            <person name="Murat F."/>
            <person name="Staton S.E."/>
            <person name="Cottret L."/>
            <person name="Lelandais-Briere C."/>
            <person name="Owens G.L."/>
            <person name="Carrere S."/>
            <person name="Mayjonade B."/>
            <person name="Legrand L."/>
            <person name="Gill N."/>
            <person name="Kane N.C."/>
            <person name="Bowers J.E."/>
            <person name="Hubner S."/>
            <person name="Bellec A."/>
            <person name="Berard A."/>
            <person name="Berges H."/>
            <person name="Blanchet N."/>
            <person name="Boniface M.C."/>
            <person name="Brunel D."/>
            <person name="Catrice O."/>
            <person name="Chaidir N."/>
            <person name="Claudel C."/>
            <person name="Donnadieu C."/>
            <person name="Faraut T."/>
            <person name="Fievet G."/>
            <person name="Helmstetter N."/>
            <person name="King M."/>
            <person name="Knapp S.J."/>
            <person name="Lai Z."/>
            <person name="Le Paslier M.C."/>
            <person name="Lippi Y."/>
            <person name="Lorenzon L."/>
            <person name="Mandel J.R."/>
            <person name="Marage G."/>
            <person name="Marchand G."/>
            <person name="Marquand E."/>
            <person name="Bret-Mestries E."/>
            <person name="Morien E."/>
            <person name="Nambeesan S."/>
            <person name="Nguyen T."/>
            <person name="Pegot-Espagnet P."/>
            <person name="Pouilly N."/>
            <person name="Raftis F."/>
            <person name="Sallet E."/>
            <person name="Schiex T."/>
            <person name="Thomas J."/>
            <person name="Vandecasteele C."/>
            <person name="Vares D."/>
            <person name="Vear F."/>
            <person name="Vautrin S."/>
            <person name="Crespi M."/>
            <person name="Mangin B."/>
            <person name="Burke J.M."/>
            <person name="Salse J."/>
            <person name="Munos S."/>
            <person name="Vincourt P."/>
            <person name="Rieseberg L.H."/>
            <person name="Langlade N.B."/>
        </authorList>
    </citation>
    <scope>NUCLEOTIDE SEQUENCE</scope>
    <source>
        <tissue evidence="1">Leaves</tissue>
    </source>
</reference>
<evidence type="ECO:0000313" key="2">
    <source>
        <dbReference type="Proteomes" id="UP000215914"/>
    </source>
</evidence>
<protein>
    <submittedName>
        <fullName evidence="1">Uncharacterized protein</fullName>
    </submittedName>
</protein>
<dbReference type="AlphaFoldDB" id="A0A9K3JQB9"/>
<reference evidence="1" key="2">
    <citation type="submission" date="2020-06" db="EMBL/GenBank/DDBJ databases">
        <title>Helianthus annuus Genome sequencing and assembly Release 2.</title>
        <authorList>
            <person name="Gouzy J."/>
            <person name="Langlade N."/>
            <person name="Munos S."/>
        </authorList>
    </citation>
    <scope>NUCLEOTIDE SEQUENCE</scope>
    <source>
        <tissue evidence="1">Leaves</tissue>
    </source>
</reference>
<dbReference type="Proteomes" id="UP000215914">
    <property type="component" value="Unassembled WGS sequence"/>
</dbReference>
<name>A0A9K3JQB9_HELAN</name>
<proteinExistence type="predicted"/>